<dbReference type="AlphaFoldDB" id="A0AAV4J1L8"/>
<accession>A0AAV4J1L8</accession>
<proteinExistence type="predicted"/>
<keyword evidence="3" id="KW-1185">Reference proteome</keyword>
<protein>
    <submittedName>
        <fullName evidence="2">Uncharacterized protein</fullName>
    </submittedName>
</protein>
<dbReference type="Proteomes" id="UP000762676">
    <property type="component" value="Unassembled WGS sequence"/>
</dbReference>
<reference evidence="2 3" key="1">
    <citation type="journal article" date="2021" name="Elife">
        <title>Chloroplast acquisition without the gene transfer in kleptoplastic sea slugs, Plakobranchus ocellatus.</title>
        <authorList>
            <person name="Maeda T."/>
            <person name="Takahashi S."/>
            <person name="Yoshida T."/>
            <person name="Shimamura S."/>
            <person name="Takaki Y."/>
            <person name="Nagai Y."/>
            <person name="Toyoda A."/>
            <person name="Suzuki Y."/>
            <person name="Arimoto A."/>
            <person name="Ishii H."/>
            <person name="Satoh N."/>
            <person name="Nishiyama T."/>
            <person name="Hasebe M."/>
            <person name="Maruyama T."/>
            <person name="Minagawa J."/>
            <person name="Obokata J."/>
            <person name="Shigenobu S."/>
        </authorList>
    </citation>
    <scope>NUCLEOTIDE SEQUENCE [LARGE SCALE GENOMIC DNA]</scope>
</reference>
<organism evidence="2 3">
    <name type="scientific">Elysia marginata</name>
    <dbReference type="NCBI Taxonomy" id="1093978"/>
    <lineage>
        <taxon>Eukaryota</taxon>
        <taxon>Metazoa</taxon>
        <taxon>Spiralia</taxon>
        <taxon>Lophotrochozoa</taxon>
        <taxon>Mollusca</taxon>
        <taxon>Gastropoda</taxon>
        <taxon>Heterobranchia</taxon>
        <taxon>Euthyneura</taxon>
        <taxon>Panpulmonata</taxon>
        <taxon>Sacoglossa</taxon>
        <taxon>Placobranchoidea</taxon>
        <taxon>Plakobranchidae</taxon>
        <taxon>Elysia</taxon>
    </lineage>
</organism>
<sequence length="120" mass="12687">MCATLRVQGVDRGPPDPNNLIEVAMYGHDGPCAEDFSKETLGAKFTAVELGVLCSSTSSIPHPFSLPGPELVDPGLEGKVQPITPVLSSRHVIKARNSRDGPGKVNSSDVTANYQACDVR</sequence>
<comment type="caution">
    <text evidence="2">The sequence shown here is derived from an EMBL/GenBank/DDBJ whole genome shotgun (WGS) entry which is preliminary data.</text>
</comment>
<evidence type="ECO:0000256" key="1">
    <source>
        <dbReference type="SAM" id="MobiDB-lite"/>
    </source>
</evidence>
<evidence type="ECO:0000313" key="2">
    <source>
        <dbReference type="EMBL" id="GFS16728.1"/>
    </source>
</evidence>
<evidence type="ECO:0000313" key="3">
    <source>
        <dbReference type="Proteomes" id="UP000762676"/>
    </source>
</evidence>
<feature type="compositionally biased region" description="Polar residues" evidence="1">
    <location>
        <begin position="105"/>
        <end position="114"/>
    </location>
</feature>
<feature type="region of interest" description="Disordered" evidence="1">
    <location>
        <begin position="96"/>
        <end position="120"/>
    </location>
</feature>
<dbReference type="EMBL" id="BMAT01006626">
    <property type="protein sequence ID" value="GFS16728.1"/>
    <property type="molecule type" value="Genomic_DNA"/>
</dbReference>
<name>A0AAV4J1L8_9GAST</name>
<gene>
    <name evidence="2" type="ORF">ElyMa_003221400</name>
</gene>